<name>A0AA41Q4I8_9ACTN</name>
<dbReference type="Proteomes" id="UP001165378">
    <property type="component" value="Unassembled WGS sequence"/>
</dbReference>
<feature type="transmembrane region" description="Helical" evidence="2">
    <location>
        <begin position="91"/>
        <end position="110"/>
    </location>
</feature>
<feature type="transmembrane region" description="Helical" evidence="2">
    <location>
        <begin position="20"/>
        <end position="41"/>
    </location>
</feature>
<feature type="transmembrane region" description="Helical" evidence="2">
    <location>
        <begin position="61"/>
        <end position="79"/>
    </location>
</feature>
<keyword evidence="2" id="KW-1133">Transmembrane helix</keyword>
<evidence type="ECO:0000256" key="1">
    <source>
        <dbReference type="SAM" id="MobiDB-lite"/>
    </source>
</evidence>
<dbReference type="EMBL" id="JAKFHA010000021">
    <property type="protein sequence ID" value="MCF2531191.1"/>
    <property type="molecule type" value="Genomic_DNA"/>
</dbReference>
<evidence type="ECO:0000313" key="4">
    <source>
        <dbReference type="Proteomes" id="UP001165378"/>
    </source>
</evidence>
<protein>
    <submittedName>
        <fullName evidence="3">DUF2637 domain-containing protein</fullName>
    </submittedName>
</protein>
<proteinExistence type="predicted"/>
<comment type="caution">
    <text evidence="3">The sequence shown here is derived from an EMBL/GenBank/DDBJ whole genome shotgun (WGS) entry which is preliminary data.</text>
</comment>
<keyword evidence="4" id="KW-1185">Reference proteome</keyword>
<evidence type="ECO:0000256" key="2">
    <source>
        <dbReference type="SAM" id="Phobius"/>
    </source>
</evidence>
<accession>A0AA41Q4I8</accession>
<feature type="transmembrane region" description="Helical" evidence="2">
    <location>
        <begin position="116"/>
        <end position="136"/>
    </location>
</feature>
<dbReference type="AlphaFoldDB" id="A0AA41Q4I8"/>
<keyword evidence="2" id="KW-0812">Transmembrane</keyword>
<gene>
    <name evidence="3" type="ORF">LZ495_28785</name>
</gene>
<keyword evidence="2" id="KW-0472">Membrane</keyword>
<feature type="region of interest" description="Disordered" evidence="1">
    <location>
        <begin position="201"/>
        <end position="257"/>
    </location>
</feature>
<dbReference type="InterPro" id="IPR021235">
    <property type="entry name" value="DUF2637"/>
</dbReference>
<sequence length="257" mass="27141">MPRPVSPGPTRLDRDDARLYLAVAAAAVTVVLTGTAFWLSYQHLAEVAASHSLQRAEVRAWAWPATIDLFIIVGELLILRASLMGRLDGWAIGLTIVGSVASVMLNVAGVGADASVLDYVVAATPPTAALLAFGALMRQLHEHLTSTDVRATQADLAPHVAPTSGDVEDDVEPANPIEAVIRPLYGRLGRRPSTAQMTAAMSAAGLRPVASTARDARRRLEKREPQLLRRYGNGIGHAPSATPTAISPSAVASLDRP</sequence>
<evidence type="ECO:0000313" key="3">
    <source>
        <dbReference type="EMBL" id="MCF2531191.1"/>
    </source>
</evidence>
<dbReference type="Pfam" id="PF10935">
    <property type="entry name" value="DUF2637"/>
    <property type="match status" value="1"/>
</dbReference>
<organism evidence="3 4">
    <name type="scientific">Yinghuangia soli</name>
    <dbReference type="NCBI Taxonomy" id="2908204"/>
    <lineage>
        <taxon>Bacteria</taxon>
        <taxon>Bacillati</taxon>
        <taxon>Actinomycetota</taxon>
        <taxon>Actinomycetes</taxon>
        <taxon>Kitasatosporales</taxon>
        <taxon>Streptomycetaceae</taxon>
        <taxon>Yinghuangia</taxon>
    </lineage>
</organism>
<reference evidence="3" key="1">
    <citation type="submission" date="2022-01" db="EMBL/GenBank/DDBJ databases">
        <title>Genome-Based Taxonomic Classification of the Phylum Actinobacteria.</title>
        <authorList>
            <person name="Gao Y."/>
        </authorList>
    </citation>
    <scope>NUCLEOTIDE SEQUENCE</scope>
    <source>
        <strain evidence="3">KLBMP 8922</strain>
    </source>
</reference>
<dbReference type="RefSeq" id="WP_235055857.1">
    <property type="nucleotide sequence ID" value="NZ_JAKFHA010000021.1"/>
</dbReference>